<proteinExistence type="predicted"/>
<dbReference type="SUPFAM" id="SSF56300">
    <property type="entry name" value="Metallo-dependent phosphatases"/>
    <property type="match status" value="1"/>
</dbReference>
<accession>A0A645AI61</accession>
<sequence>MKKRLFSIALFLFALCAFLLPGVSPARAEESVSPRLSFGDDGTFTVLILSDLQDTQLTTELVIRGETNVIRDYPADLIVLLGDQLEGPSPVLRLGDGVANCEKTLRTLLEPIEASGIPFVVVFGNHDYEAPMPVKQQAALFESYSNCVGVSYGKNSSENGAFVLPIDRTGSDQAGMALYFFDSGSYIANGDYDTVSGEQVVWYNERSAAFKAENGGQALPSAAFCHIPVPEVYQLLSEVPKGTKGALKGIGVGKGKYYLPDETKIFAGEVNEAPCPSSENHGLFDAYLNNGDVFLTVNGHDHINSFIGSLDGIDIANAPGSSYTSYGDEGIRGARLFRFSEANVRDYETMHVLYSDYNTPASYGYLKYYFSTTTGIYNAVKVGVSGIVIILGIVATIIVLIVRGKRRRATAAPAATKPDNPGREKGGNE</sequence>
<dbReference type="AlphaFoldDB" id="A0A645AI61"/>
<dbReference type="GO" id="GO:0016788">
    <property type="term" value="F:hydrolase activity, acting on ester bonds"/>
    <property type="evidence" value="ECO:0007669"/>
    <property type="project" value="TreeGrafter"/>
</dbReference>
<name>A0A645AI61_9ZZZZ</name>
<evidence type="ECO:0000259" key="2">
    <source>
        <dbReference type="Pfam" id="PF00149"/>
    </source>
</evidence>
<feature type="transmembrane region" description="Helical" evidence="1">
    <location>
        <begin position="382"/>
        <end position="402"/>
    </location>
</feature>
<comment type="caution">
    <text evidence="3">The sequence shown here is derived from an EMBL/GenBank/DDBJ whole genome shotgun (WGS) entry which is preliminary data.</text>
</comment>
<dbReference type="Gene3D" id="3.60.21.10">
    <property type="match status" value="1"/>
</dbReference>
<keyword evidence="1" id="KW-0472">Membrane</keyword>
<dbReference type="Pfam" id="PF00149">
    <property type="entry name" value="Metallophos"/>
    <property type="match status" value="1"/>
</dbReference>
<protein>
    <recommendedName>
        <fullName evidence="2">Calcineurin-like phosphoesterase domain-containing protein</fullName>
    </recommendedName>
</protein>
<dbReference type="InterPro" id="IPR004843">
    <property type="entry name" value="Calcineurin-like_PHP"/>
</dbReference>
<dbReference type="GO" id="GO:0005737">
    <property type="term" value="C:cytoplasm"/>
    <property type="evidence" value="ECO:0007669"/>
    <property type="project" value="TreeGrafter"/>
</dbReference>
<feature type="domain" description="Calcineurin-like phosphoesterase" evidence="2">
    <location>
        <begin position="45"/>
        <end position="302"/>
    </location>
</feature>
<keyword evidence="1" id="KW-1133">Transmembrane helix</keyword>
<dbReference type="EMBL" id="VSSQ01014061">
    <property type="protein sequence ID" value="MPM52859.1"/>
    <property type="molecule type" value="Genomic_DNA"/>
</dbReference>
<reference evidence="3" key="1">
    <citation type="submission" date="2019-08" db="EMBL/GenBank/DDBJ databases">
        <authorList>
            <person name="Kucharzyk K."/>
            <person name="Murdoch R.W."/>
            <person name="Higgins S."/>
            <person name="Loffler F."/>
        </authorList>
    </citation>
    <scope>NUCLEOTIDE SEQUENCE</scope>
</reference>
<dbReference type="InterPro" id="IPR029052">
    <property type="entry name" value="Metallo-depent_PP-like"/>
</dbReference>
<organism evidence="3">
    <name type="scientific">bioreactor metagenome</name>
    <dbReference type="NCBI Taxonomy" id="1076179"/>
    <lineage>
        <taxon>unclassified sequences</taxon>
        <taxon>metagenomes</taxon>
        <taxon>ecological metagenomes</taxon>
    </lineage>
</organism>
<dbReference type="PANTHER" id="PTHR32440">
    <property type="entry name" value="PHOSPHATASE DCR2-RELATED-RELATED"/>
    <property type="match status" value="1"/>
</dbReference>
<keyword evidence="1" id="KW-0812">Transmembrane</keyword>
<gene>
    <name evidence="3" type="ORF">SDC9_99623</name>
</gene>
<evidence type="ECO:0000256" key="1">
    <source>
        <dbReference type="SAM" id="Phobius"/>
    </source>
</evidence>
<evidence type="ECO:0000313" key="3">
    <source>
        <dbReference type="EMBL" id="MPM52859.1"/>
    </source>
</evidence>